<evidence type="ECO:0000313" key="3">
    <source>
        <dbReference type="EMBL" id="QGY46996.1"/>
    </source>
</evidence>
<accession>A0A6I6JV77</accession>
<dbReference type="KEGG" id="mcos:GM418_26035"/>
<evidence type="ECO:0000313" key="4">
    <source>
        <dbReference type="Proteomes" id="UP000428260"/>
    </source>
</evidence>
<reference evidence="3 4" key="1">
    <citation type="submission" date="2019-11" db="EMBL/GenBank/DDBJ databases">
        <authorList>
            <person name="Zheng R.K."/>
            <person name="Sun C.M."/>
        </authorList>
    </citation>
    <scope>NUCLEOTIDE SEQUENCE [LARGE SCALE GENOMIC DNA]</scope>
    <source>
        <strain evidence="3 4">WC007</strain>
    </source>
</reference>
<keyword evidence="4" id="KW-1185">Reference proteome</keyword>
<dbReference type="InterPro" id="IPR027383">
    <property type="entry name" value="Znf_put"/>
</dbReference>
<evidence type="ECO:0000256" key="1">
    <source>
        <dbReference type="SAM" id="Phobius"/>
    </source>
</evidence>
<keyword evidence="1" id="KW-0812">Transmembrane</keyword>
<feature type="domain" description="Putative zinc-finger" evidence="2">
    <location>
        <begin position="8"/>
        <end position="36"/>
    </location>
</feature>
<dbReference type="Pfam" id="PF13490">
    <property type="entry name" value="zf-HC2"/>
    <property type="match status" value="1"/>
</dbReference>
<dbReference type="EMBL" id="CP046401">
    <property type="protein sequence ID" value="QGY46996.1"/>
    <property type="molecule type" value="Genomic_DNA"/>
</dbReference>
<sequence length="149" mass="16894">MNCFNEDILQKYVDGECTAEESRKIEIHTGNCAECRNTVALFKRRSENIKKQINALVGDVPEMPGISTLIKEKKPVIPIRKKLVYGMAAASVMLIIVLLLEKPFSSPDKETIMYYNIDYEIDANKPLTEQEMVLYITDENGFGLNNDSN</sequence>
<evidence type="ECO:0000259" key="2">
    <source>
        <dbReference type="Pfam" id="PF13490"/>
    </source>
</evidence>
<dbReference type="AlphaFoldDB" id="A0A6I6JV77"/>
<name>A0A6I6JV77_9BACT</name>
<gene>
    <name evidence="3" type="ORF">GM418_26035</name>
</gene>
<dbReference type="InterPro" id="IPR041916">
    <property type="entry name" value="Anti_sigma_zinc_sf"/>
</dbReference>
<dbReference type="Gene3D" id="1.10.10.1320">
    <property type="entry name" value="Anti-sigma factor, zinc-finger domain"/>
    <property type="match status" value="1"/>
</dbReference>
<keyword evidence="1" id="KW-0472">Membrane</keyword>
<dbReference type="Proteomes" id="UP000428260">
    <property type="component" value="Chromosome"/>
</dbReference>
<keyword evidence="1" id="KW-1133">Transmembrane helix</keyword>
<organism evidence="3 4">
    <name type="scientific">Maribellus comscasis</name>
    <dbReference type="NCBI Taxonomy" id="2681766"/>
    <lineage>
        <taxon>Bacteria</taxon>
        <taxon>Pseudomonadati</taxon>
        <taxon>Bacteroidota</taxon>
        <taxon>Bacteroidia</taxon>
        <taxon>Marinilabiliales</taxon>
        <taxon>Prolixibacteraceae</taxon>
        <taxon>Maribellus</taxon>
    </lineage>
</organism>
<proteinExistence type="predicted"/>
<dbReference type="RefSeq" id="WP_158870430.1">
    <property type="nucleotide sequence ID" value="NZ_CP046401.1"/>
</dbReference>
<protein>
    <recommendedName>
        <fullName evidence="2">Putative zinc-finger domain-containing protein</fullName>
    </recommendedName>
</protein>
<feature type="transmembrane region" description="Helical" evidence="1">
    <location>
        <begin position="83"/>
        <end position="100"/>
    </location>
</feature>